<sequence>MSTSCGDNGPPPVSKTPVPLTVWLTDPFAGCCTSCEIPGDAACADRIPPGLAHRIIDAFSATGDLVFLPDPGNGILLTAAARAGRGAVALSTKGLSTKALSAEALSAEAHLHLTSTPAPAHLRRTVPHARARLAVAAPHTPATPHHAAALIAACARALHPRGVLVLCSRQSGAPDAAGHLIAHAQACGLAYLQHIVAVEAVATGSALAPRRPRTVDHAPGCACPLSRVRAGRHALIHTDLLVLTKP</sequence>
<evidence type="ECO:0000313" key="2">
    <source>
        <dbReference type="Proteomes" id="UP000317940"/>
    </source>
</evidence>
<evidence type="ECO:0000313" key="1">
    <source>
        <dbReference type="EMBL" id="TWF91342.1"/>
    </source>
</evidence>
<reference evidence="1 2" key="1">
    <citation type="submission" date="2019-06" db="EMBL/GenBank/DDBJ databases">
        <title>Sequencing the genomes of 1000 actinobacteria strains.</title>
        <authorList>
            <person name="Klenk H.-P."/>
        </authorList>
    </citation>
    <scope>NUCLEOTIDE SEQUENCE [LARGE SCALE GENOMIC DNA]</scope>
    <source>
        <strain evidence="1 2">DSM 44826</strain>
    </source>
</reference>
<proteinExistence type="predicted"/>
<name>A0A561TW62_9ACTN</name>
<dbReference type="Proteomes" id="UP000317940">
    <property type="component" value="Unassembled WGS sequence"/>
</dbReference>
<dbReference type="EMBL" id="VIWT01000002">
    <property type="protein sequence ID" value="TWF91342.1"/>
    <property type="molecule type" value="Genomic_DNA"/>
</dbReference>
<dbReference type="AlphaFoldDB" id="A0A561TW62"/>
<dbReference type="RefSeq" id="WP_145908941.1">
    <property type="nucleotide sequence ID" value="NZ_BAAAMZ010000010.1"/>
</dbReference>
<keyword evidence="2" id="KW-1185">Reference proteome</keyword>
<dbReference type="OrthoDB" id="3866747at2"/>
<gene>
    <name evidence="1" type="ORF">FHX73_12454</name>
</gene>
<protein>
    <submittedName>
        <fullName evidence="1">Uncharacterized protein</fullName>
    </submittedName>
</protein>
<comment type="caution">
    <text evidence="1">The sequence shown here is derived from an EMBL/GenBank/DDBJ whole genome shotgun (WGS) entry which is preliminary data.</text>
</comment>
<organism evidence="1 2">
    <name type="scientific">Kitasatospora viridis</name>
    <dbReference type="NCBI Taxonomy" id="281105"/>
    <lineage>
        <taxon>Bacteria</taxon>
        <taxon>Bacillati</taxon>
        <taxon>Actinomycetota</taxon>
        <taxon>Actinomycetes</taxon>
        <taxon>Kitasatosporales</taxon>
        <taxon>Streptomycetaceae</taxon>
        <taxon>Kitasatospora</taxon>
    </lineage>
</organism>
<accession>A0A561TW62</accession>